<comment type="caution">
    <text evidence="2">The sequence shown here is derived from an EMBL/GenBank/DDBJ whole genome shotgun (WGS) entry which is preliminary data.</text>
</comment>
<evidence type="ECO:0000313" key="2">
    <source>
        <dbReference type="EMBL" id="TVZ02246.1"/>
    </source>
</evidence>
<dbReference type="Pfam" id="PF01548">
    <property type="entry name" value="DEDD_Tnp_IS110"/>
    <property type="match status" value="1"/>
</dbReference>
<sequence length="327" mass="35169">MGNARARKIPARLVEDEDYQLRHERVAGSDIAKAKADVCTRLPPGREGGRRASRVEEVPATAREILALAGRLLADRVELVVMEATSDYWRMWYYLLEAAGLSVRLVNPSHARQLAGRPKTDRLDAQWIARLAEMGLLRPSFVPPPEIRALRDLTRTRLMLVRDRFREWQRLEKLLEGALVKLSSAVWSLGASKSARAILEAICGGERDPGTLAALASGRVAGGHAAVRQALDGMLLGDHHPVLIRMHLDHVTLLDRSVAAIEDEIEAAVSAIPAAWGISADGVPAADPGPGATALTADPASPGSALVRLSHLASIFDGTASSVANIT</sequence>
<dbReference type="RefSeq" id="WP_145857067.1">
    <property type="nucleotide sequence ID" value="NZ_RPFW01000005.1"/>
</dbReference>
<dbReference type="AlphaFoldDB" id="A0A6P2BVI4"/>
<gene>
    <name evidence="2" type="ORF">EAS64_25835</name>
</gene>
<organism evidence="2 3">
    <name type="scientific">Trebonia kvetii</name>
    <dbReference type="NCBI Taxonomy" id="2480626"/>
    <lineage>
        <taxon>Bacteria</taxon>
        <taxon>Bacillati</taxon>
        <taxon>Actinomycetota</taxon>
        <taxon>Actinomycetes</taxon>
        <taxon>Streptosporangiales</taxon>
        <taxon>Treboniaceae</taxon>
        <taxon>Trebonia</taxon>
    </lineage>
</organism>
<name>A0A6P2BVI4_9ACTN</name>
<protein>
    <submittedName>
        <fullName evidence="2">IS110 family transposase</fullName>
    </submittedName>
</protein>
<keyword evidence="3" id="KW-1185">Reference proteome</keyword>
<dbReference type="OrthoDB" id="9815354at2"/>
<dbReference type="InterPro" id="IPR047650">
    <property type="entry name" value="Transpos_IS110"/>
</dbReference>
<feature type="domain" description="Transposase IS110-like N-terminal" evidence="1">
    <location>
        <begin position="27"/>
        <end position="177"/>
    </location>
</feature>
<dbReference type="Proteomes" id="UP000460272">
    <property type="component" value="Unassembled WGS sequence"/>
</dbReference>
<proteinExistence type="predicted"/>
<dbReference type="EMBL" id="RPFW01000005">
    <property type="protein sequence ID" value="TVZ02246.1"/>
    <property type="molecule type" value="Genomic_DNA"/>
</dbReference>
<dbReference type="NCBIfam" id="NF033542">
    <property type="entry name" value="transpos_IS110"/>
    <property type="match status" value="1"/>
</dbReference>
<reference evidence="2 3" key="1">
    <citation type="submission" date="2018-11" db="EMBL/GenBank/DDBJ databases">
        <title>Trebonia kvetii gen.nov., sp.nov., a novel acidophilic actinobacterium, and proposal of the new actinobacterial family Treboniaceae fam. nov.</title>
        <authorList>
            <person name="Rapoport D."/>
            <person name="Sagova-Mareckova M."/>
            <person name="Sedlacek I."/>
            <person name="Provaznik J."/>
            <person name="Kralova S."/>
            <person name="Pavlinic D."/>
            <person name="Benes V."/>
            <person name="Kopecky J."/>
        </authorList>
    </citation>
    <scope>NUCLEOTIDE SEQUENCE [LARGE SCALE GENOMIC DNA]</scope>
    <source>
        <strain evidence="2 3">15Tr583</strain>
    </source>
</reference>
<dbReference type="PANTHER" id="PTHR33055">
    <property type="entry name" value="TRANSPOSASE FOR INSERTION SEQUENCE ELEMENT IS1111A"/>
    <property type="match status" value="1"/>
</dbReference>
<dbReference type="GO" id="GO:0003677">
    <property type="term" value="F:DNA binding"/>
    <property type="evidence" value="ECO:0007669"/>
    <property type="project" value="InterPro"/>
</dbReference>
<evidence type="ECO:0000259" key="1">
    <source>
        <dbReference type="Pfam" id="PF01548"/>
    </source>
</evidence>
<dbReference type="GO" id="GO:0006313">
    <property type="term" value="P:DNA transposition"/>
    <property type="evidence" value="ECO:0007669"/>
    <property type="project" value="InterPro"/>
</dbReference>
<evidence type="ECO:0000313" key="3">
    <source>
        <dbReference type="Proteomes" id="UP000460272"/>
    </source>
</evidence>
<dbReference type="InterPro" id="IPR002525">
    <property type="entry name" value="Transp_IS110-like_N"/>
</dbReference>
<accession>A0A6P2BVI4</accession>
<dbReference type="PANTHER" id="PTHR33055:SF15">
    <property type="entry name" value="TRANSPOSASE-RELATED"/>
    <property type="match status" value="1"/>
</dbReference>
<dbReference type="GO" id="GO:0004803">
    <property type="term" value="F:transposase activity"/>
    <property type="evidence" value="ECO:0007669"/>
    <property type="project" value="InterPro"/>
</dbReference>